<evidence type="ECO:0008006" key="8">
    <source>
        <dbReference type="Google" id="ProtNLM"/>
    </source>
</evidence>
<protein>
    <recommendedName>
        <fullName evidence="8">DUF1656 domain-containing protein</fullName>
    </recommendedName>
</protein>
<keyword evidence="3 5" id="KW-1133">Transmembrane helix</keyword>
<proteinExistence type="predicted"/>
<keyword evidence="4 5" id="KW-0472">Membrane</keyword>
<reference evidence="7" key="1">
    <citation type="submission" date="2016-10" db="EMBL/GenBank/DDBJ databases">
        <authorList>
            <person name="Varghese N."/>
            <person name="Submissions S."/>
        </authorList>
    </citation>
    <scope>NUCLEOTIDE SEQUENCE [LARGE SCALE GENOMIC DNA]</scope>
    <source>
        <strain evidence="7">OV426</strain>
    </source>
</reference>
<organism evidence="6 7">
    <name type="scientific">Candidatus Pantoea varia</name>
    <dbReference type="NCBI Taxonomy" id="1881036"/>
    <lineage>
        <taxon>Bacteria</taxon>
        <taxon>Pseudomonadati</taxon>
        <taxon>Pseudomonadota</taxon>
        <taxon>Gammaproteobacteria</taxon>
        <taxon>Enterobacterales</taxon>
        <taxon>Erwiniaceae</taxon>
        <taxon>Pantoea</taxon>
    </lineage>
</organism>
<feature type="transmembrane region" description="Helical" evidence="5">
    <location>
        <begin position="20"/>
        <end position="41"/>
    </location>
</feature>
<sequence>MLSPAFSGANPLTDLVVGASLFFPPIFKAVILGFFFWLLIHPLVRGWIYSGEVWHPTLFDLSLFVLCVTAALWLIGHG</sequence>
<evidence type="ECO:0000313" key="7">
    <source>
        <dbReference type="Proteomes" id="UP000198968"/>
    </source>
</evidence>
<keyword evidence="7" id="KW-1185">Reference proteome</keyword>
<dbReference type="Pfam" id="PF07869">
    <property type="entry name" value="DUF1656"/>
    <property type="match status" value="1"/>
</dbReference>
<evidence type="ECO:0000256" key="5">
    <source>
        <dbReference type="SAM" id="Phobius"/>
    </source>
</evidence>
<gene>
    <name evidence="6" type="ORF">SAMN05428971_1253</name>
</gene>
<accession>A0A1I4YKX3</accession>
<keyword evidence="1" id="KW-1003">Cell membrane</keyword>
<dbReference type="EMBL" id="FOVG01000001">
    <property type="protein sequence ID" value="SFN38705.1"/>
    <property type="molecule type" value="Genomic_DNA"/>
</dbReference>
<dbReference type="Proteomes" id="UP000198968">
    <property type="component" value="Unassembled WGS sequence"/>
</dbReference>
<dbReference type="OrthoDB" id="5902102at2"/>
<evidence type="ECO:0000256" key="3">
    <source>
        <dbReference type="ARBA" id="ARBA00022989"/>
    </source>
</evidence>
<evidence type="ECO:0000256" key="4">
    <source>
        <dbReference type="ARBA" id="ARBA00023136"/>
    </source>
</evidence>
<evidence type="ECO:0000256" key="2">
    <source>
        <dbReference type="ARBA" id="ARBA00022692"/>
    </source>
</evidence>
<name>A0A1I4YKX3_9GAMM</name>
<feature type="transmembrane region" description="Helical" evidence="5">
    <location>
        <begin position="53"/>
        <end position="75"/>
    </location>
</feature>
<dbReference type="InterPro" id="IPR012451">
    <property type="entry name" value="DUF1656"/>
</dbReference>
<dbReference type="AlphaFoldDB" id="A0A1I4YKX3"/>
<keyword evidence="2 5" id="KW-0812">Transmembrane</keyword>
<evidence type="ECO:0000313" key="6">
    <source>
        <dbReference type="EMBL" id="SFN38705.1"/>
    </source>
</evidence>
<dbReference type="RefSeq" id="WP_090961480.1">
    <property type="nucleotide sequence ID" value="NZ_FOVG01000001.1"/>
</dbReference>
<evidence type="ECO:0000256" key="1">
    <source>
        <dbReference type="ARBA" id="ARBA00022475"/>
    </source>
</evidence>